<evidence type="ECO:0000259" key="1">
    <source>
        <dbReference type="SMART" id="SM00418"/>
    </source>
</evidence>
<gene>
    <name evidence="2" type="ORF">I8755_35195</name>
</gene>
<feature type="domain" description="HTH arsR-type" evidence="1">
    <location>
        <begin position="22"/>
        <end position="155"/>
    </location>
</feature>
<dbReference type="InterPro" id="IPR036388">
    <property type="entry name" value="WH-like_DNA-bd_sf"/>
</dbReference>
<accession>A0A7T4PMS9</accession>
<evidence type="ECO:0000313" key="3">
    <source>
        <dbReference type="Proteomes" id="UP000596130"/>
    </source>
</evidence>
<sequence>MSFKSRANPDARPGRVPITDVRVLGAFAHPLRLRLLHHLMRKGPDTASRCAEAVDDSASNCSYHLRLLHRYGLVERVEAEDGSDARDRPWRAVSTGFDFLPDGQGPESLAAHSAVVGAELGELTRLVRHFLANFGSLEEPWQRAAVFDSYALALTPDELLHLTSVIDLLVRPYIIADRRDVPPDAAEISFSVQAFRRPREQS</sequence>
<dbReference type="RefSeq" id="WP_198504581.1">
    <property type="nucleotide sequence ID" value="NZ_CP065959.1"/>
</dbReference>
<dbReference type="Pfam" id="PF12840">
    <property type="entry name" value="HTH_20"/>
    <property type="match status" value="1"/>
</dbReference>
<proteinExistence type="predicted"/>
<name>A0A7T4PMS9_9ACTN</name>
<organism evidence="2 3">
    <name type="scientific">Streptomyces alfalfae</name>
    <dbReference type="NCBI Taxonomy" id="1642299"/>
    <lineage>
        <taxon>Bacteria</taxon>
        <taxon>Bacillati</taxon>
        <taxon>Actinomycetota</taxon>
        <taxon>Actinomycetes</taxon>
        <taxon>Kitasatosporales</taxon>
        <taxon>Streptomycetaceae</taxon>
        <taxon>Streptomyces</taxon>
    </lineage>
</organism>
<dbReference type="EMBL" id="CP065959">
    <property type="protein sequence ID" value="QQC93009.1"/>
    <property type="molecule type" value="Genomic_DNA"/>
</dbReference>
<dbReference type="Gene3D" id="1.10.10.10">
    <property type="entry name" value="Winged helix-like DNA-binding domain superfamily/Winged helix DNA-binding domain"/>
    <property type="match status" value="1"/>
</dbReference>
<dbReference type="AlphaFoldDB" id="A0A7T4PMS9"/>
<dbReference type="Proteomes" id="UP000596130">
    <property type="component" value="Chromosome"/>
</dbReference>
<protein>
    <submittedName>
        <fullName evidence="2">Helix-turn-helix transcriptional regulator</fullName>
    </submittedName>
</protein>
<dbReference type="SUPFAM" id="SSF46785">
    <property type="entry name" value="Winged helix' DNA-binding domain"/>
    <property type="match status" value="1"/>
</dbReference>
<dbReference type="GO" id="GO:0003700">
    <property type="term" value="F:DNA-binding transcription factor activity"/>
    <property type="evidence" value="ECO:0007669"/>
    <property type="project" value="InterPro"/>
</dbReference>
<dbReference type="InterPro" id="IPR036390">
    <property type="entry name" value="WH_DNA-bd_sf"/>
</dbReference>
<dbReference type="SMART" id="SM00418">
    <property type="entry name" value="HTH_ARSR"/>
    <property type="match status" value="1"/>
</dbReference>
<dbReference type="InterPro" id="IPR001845">
    <property type="entry name" value="HTH_ArsR_DNA-bd_dom"/>
</dbReference>
<evidence type="ECO:0000313" key="2">
    <source>
        <dbReference type="EMBL" id="QQC93009.1"/>
    </source>
</evidence>
<reference evidence="2 3" key="1">
    <citation type="submission" date="2020-12" db="EMBL/GenBank/DDBJ databases">
        <title>Identification and biosynthesis of polyene macrolides produced by Streptomyces alfalfae Men-myco-93-63.</title>
        <authorList>
            <person name="Liu D."/>
            <person name="Li Y."/>
            <person name="Liu L."/>
            <person name="Han X."/>
            <person name="Shen F."/>
        </authorList>
    </citation>
    <scope>NUCLEOTIDE SEQUENCE [LARGE SCALE GENOMIC DNA]</scope>
    <source>
        <strain evidence="2 3">Men-myco-93-63</strain>
    </source>
</reference>